<accession>A0ABX4UNK6</accession>
<evidence type="ECO:0008006" key="3">
    <source>
        <dbReference type="Google" id="ProtNLM"/>
    </source>
</evidence>
<evidence type="ECO:0000313" key="1">
    <source>
        <dbReference type="EMBL" id="PMB89276.1"/>
    </source>
</evidence>
<gene>
    <name evidence="1" type="ORF">CJ240_05785</name>
</gene>
<dbReference type="RefSeq" id="WP_102184322.1">
    <property type="nucleotide sequence ID" value="NZ_PNGC01000002.1"/>
</dbReference>
<dbReference type="Proteomes" id="UP000243201">
    <property type="component" value="Unassembled WGS sequence"/>
</dbReference>
<keyword evidence="2" id="KW-1185">Reference proteome</keyword>
<name>A0ABX4UNK6_9ACTO</name>
<organism evidence="1 2">
    <name type="scientific">Varibaculum cambriense</name>
    <dbReference type="NCBI Taxonomy" id="184870"/>
    <lineage>
        <taxon>Bacteria</taxon>
        <taxon>Bacillati</taxon>
        <taxon>Actinomycetota</taxon>
        <taxon>Actinomycetes</taxon>
        <taxon>Actinomycetales</taxon>
        <taxon>Actinomycetaceae</taxon>
        <taxon>Varibaculum</taxon>
    </lineage>
</organism>
<comment type="caution">
    <text evidence="1">The sequence shown here is derived from an EMBL/GenBank/DDBJ whole genome shotgun (WGS) entry which is preliminary data.</text>
</comment>
<evidence type="ECO:0000313" key="2">
    <source>
        <dbReference type="Proteomes" id="UP000243201"/>
    </source>
</evidence>
<protein>
    <recommendedName>
        <fullName evidence="3">HK97 gp10 family phage protein</fullName>
    </recommendedName>
</protein>
<dbReference type="EMBL" id="PNGC01000002">
    <property type="protein sequence ID" value="PMB89276.1"/>
    <property type="molecule type" value="Genomic_DNA"/>
</dbReference>
<proteinExistence type="predicted"/>
<sequence length="113" mass="12673">MSAQFHWYGEKLTAEIQAQTATGLNLAGEHLRGVSQKQVPHMEGTLEASAAVNLDPTQHTVAVSYDTPYARRQHEELTYHHPHGRKAKYLEDPLRNEAKTMVALLAAQVRRAM</sequence>
<reference evidence="1 2" key="1">
    <citation type="submission" date="2017-09" db="EMBL/GenBank/DDBJ databases">
        <title>Bacterial strain isolated from the female urinary microbiota.</title>
        <authorList>
            <person name="Thomas-White K."/>
            <person name="Kumar N."/>
            <person name="Forster S."/>
            <person name="Putonti C."/>
            <person name="Lawley T."/>
            <person name="Wolfe A.J."/>
        </authorList>
    </citation>
    <scope>NUCLEOTIDE SEQUENCE [LARGE SCALE GENOMIC DNA]</scope>
    <source>
        <strain evidence="1 2">UMB0744</strain>
    </source>
</reference>